<evidence type="ECO:0000313" key="2">
    <source>
        <dbReference type="EMBL" id="CAD54180.1"/>
    </source>
</evidence>
<dbReference type="Bgee" id="WBGene00013934">
    <property type="expression patterns" value="Expressed in pharyngeal muscle cell (C elegans) and 4 other cell types or tissues"/>
</dbReference>
<feature type="compositionally biased region" description="Polar residues" evidence="1">
    <location>
        <begin position="187"/>
        <end position="199"/>
    </location>
</feature>
<keyword evidence="3" id="KW-1185">Reference proteome</keyword>
<dbReference type="OrthoDB" id="5877602at2759"/>
<proteinExistence type="evidence at protein level"/>
<feature type="compositionally biased region" description="Low complexity" evidence="1">
    <location>
        <begin position="208"/>
        <end position="228"/>
    </location>
</feature>
<feature type="region of interest" description="Disordered" evidence="1">
    <location>
        <begin position="328"/>
        <end position="347"/>
    </location>
</feature>
<feature type="compositionally biased region" description="Basic and acidic residues" evidence="1">
    <location>
        <begin position="167"/>
        <end position="179"/>
    </location>
</feature>
<evidence type="ECO:0000313" key="3">
    <source>
        <dbReference type="Proteomes" id="UP000001940"/>
    </source>
</evidence>
<dbReference type="CTD" id="175024"/>
<feature type="compositionally biased region" description="Low complexity" evidence="1">
    <location>
        <begin position="376"/>
        <end position="385"/>
    </location>
</feature>
<dbReference type="EMBL" id="BX284602">
    <property type="protein sequence ID" value="CAD54180.1"/>
    <property type="molecule type" value="Genomic_DNA"/>
</dbReference>
<protein>
    <submittedName>
        <fullName evidence="2">TORC_N domain-containing protein</fullName>
    </submittedName>
</protein>
<organism evidence="2 3">
    <name type="scientific">Caenorhabditis elegans</name>
    <dbReference type="NCBI Taxonomy" id="6239"/>
    <lineage>
        <taxon>Eukaryota</taxon>
        <taxon>Metazoa</taxon>
        <taxon>Ecdysozoa</taxon>
        <taxon>Nematoda</taxon>
        <taxon>Chromadorea</taxon>
        <taxon>Rhabditida</taxon>
        <taxon>Rhabditina</taxon>
        <taxon>Rhabditomorpha</taxon>
        <taxon>Rhabditoidea</taxon>
        <taxon>Rhabditidae</taxon>
        <taxon>Peloderinae</taxon>
        <taxon>Caenorhabditis</taxon>
    </lineage>
</organism>
<dbReference type="OMA" id="SRIHHTH"/>
<dbReference type="AlphaFoldDB" id="G5ECV7"/>
<dbReference type="STRING" id="6239.ZK131.11b.1"/>
<gene>
    <name evidence="2" type="ORF">CELE_ZK131.11</name>
    <name evidence="2 4" type="ORF">ZK131.11</name>
</gene>
<feature type="region of interest" description="Disordered" evidence="1">
    <location>
        <begin position="167"/>
        <end position="249"/>
    </location>
</feature>
<keyword evidence="5" id="KW-1267">Proteomics identification</keyword>
<dbReference type="PeptideAtlas" id="G5ECV7"/>
<feature type="region of interest" description="Disordered" evidence="1">
    <location>
        <begin position="357"/>
        <end position="392"/>
    </location>
</feature>
<feature type="compositionally biased region" description="Polar residues" evidence="1">
    <location>
        <begin position="238"/>
        <end position="249"/>
    </location>
</feature>
<dbReference type="HOGENOM" id="CLU_050433_0_0_1"/>
<dbReference type="Proteomes" id="UP000001940">
    <property type="component" value="Chromosome II"/>
</dbReference>
<reference evidence="2 3" key="1">
    <citation type="journal article" date="1998" name="Science">
        <title>Genome sequence of the nematode C. elegans: a platform for investigating biology.</title>
        <authorList>
            <consortium name="The C. elegans sequencing consortium"/>
            <person name="Sulson J.E."/>
            <person name="Waterston R."/>
        </authorList>
    </citation>
    <scope>NUCLEOTIDE SEQUENCE [LARGE SCALE GENOMIC DNA]</scope>
    <source>
        <strain evidence="2 3">Bristol N2</strain>
    </source>
</reference>
<name>G5ECV7_CAEEL</name>
<dbReference type="InParanoid" id="G5ECV7"/>
<evidence type="ECO:0000313" key="4">
    <source>
        <dbReference type="WormBase" id="ZK131.11b"/>
    </source>
</evidence>
<dbReference type="FunCoup" id="G5ECV7">
    <property type="interactions" value="118"/>
</dbReference>
<evidence type="ECO:0000256" key="1">
    <source>
        <dbReference type="SAM" id="MobiDB-lite"/>
    </source>
</evidence>
<accession>G5ECV7</accession>
<evidence type="ECO:0007829" key="5">
    <source>
        <dbReference type="PeptideAtlas" id="G5ECV7"/>
    </source>
</evidence>
<dbReference type="WormBase" id="ZK131.11b">
    <property type="protein sequence ID" value="CE32037"/>
    <property type="gene ID" value="WBGene00013934"/>
</dbReference>
<dbReference type="AGR" id="WB:WBGene00013934"/>
<dbReference type="GeneID" id="175024"/>
<dbReference type="eggNOG" id="ENOG502T24A">
    <property type="taxonomic scope" value="Eukaryota"/>
</dbReference>
<dbReference type="SMR" id="G5ECV7"/>
<dbReference type="IntAct" id="G5ECV7">
    <property type="interactions" value="3"/>
</dbReference>
<dbReference type="ExpressionAtlas" id="G5ECV7">
    <property type="expression patterns" value="baseline and differential"/>
</dbReference>
<dbReference type="RefSeq" id="NP_872046.1">
    <property type="nucleotide sequence ID" value="NM_182246.3"/>
</dbReference>
<dbReference type="PaxDb" id="6239-ZK131.11b"/>
<sequence length="449" mass="49880">MPDAYMMGSTATLNARRQYRSVAFGTWKVGGARNMTERRSEEPLSRLKCSSPELHHLSTVAATASERGSQLTATSSTLGPSTLLSVDKRHSRLGESSPNLSRIHHTHTQLSLGLPNKMNQTNDFFSSTEYCQYVCSREDIDSFNGNSTGGKSSEQPIQAAFLRKSRKDGGGLHLDDVSTSHHHNNHQQKGSRNLKYSQSSRRKYEQATTTTSGSSTDDSDRGSGSSSGSHHRSHSAGPHTTYSTTSNHAVSTTEMNRSGVRGGPNAESNTTFLRATKRFFKKIYTSATLPKKQNSTSMDNFQKSSVFFEDTAHHHNPNMDGRILKKAPLSTDENDYSNHLDDDYDDETMRSENATMDISYPDSGFEMDRASTPEQSSVSMTSTSKSGDDPVNFTNLFEQLKREMKEMRERDAQILSDLQRVETQIQSVKQAQILASLQDEFEPVESMPL</sequence>